<dbReference type="GO" id="GO:0008235">
    <property type="term" value="F:metalloexopeptidase activity"/>
    <property type="evidence" value="ECO:0007669"/>
    <property type="project" value="InterPro"/>
</dbReference>
<feature type="active site" evidence="16">
    <location>
        <position position="445"/>
    </location>
</feature>
<feature type="coiled-coil region" evidence="18">
    <location>
        <begin position="663"/>
        <end position="690"/>
    </location>
</feature>
<evidence type="ECO:0000256" key="6">
    <source>
        <dbReference type="ARBA" id="ARBA00022438"/>
    </source>
</evidence>
<evidence type="ECO:0000256" key="9">
    <source>
        <dbReference type="ARBA" id="ARBA00022723"/>
    </source>
</evidence>
<dbReference type="Pfam" id="PF03571">
    <property type="entry name" value="Peptidase_M49"/>
    <property type="match status" value="1"/>
</dbReference>
<name>A0AAN9ZB97_9ORTH</name>
<evidence type="ECO:0000313" key="20">
    <source>
        <dbReference type="Proteomes" id="UP001378592"/>
    </source>
</evidence>
<keyword evidence="20" id="KW-1185">Reference proteome</keyword>
<dbReference type="GO" id="GO:0006508">
    <property type="term" value="P:proteolysis"/>
    <property type="evidence" value="ECO:0007669"/>
    <property type="project" value="UniProtKB-KW"/>
</dbReference>
<evidence type="ECO:0000256" key="16">
    <source>
        <dbReference type="PIRSR" id="PIRSR007828-1"/>
    </source>
</evidence>
<evidence type="ECO:0000313" key="19">
    <source>
        <dbReference type="EMBL" id="KAK7868635.1"/>
    </source>
</evidence>
<dbReference type="InterPro" id="IPR039461">
    <property type="entry name" value="Peptidase_M49"/>
</dbReference>
<dbReference type="EC" id="3.4.14.4" evidence="4 15"/>
<dbReference type="FunFam" id="3.30.540.30:FF:000001">
    <property type="entry name" value="Dipeptidyl peptidase 3"/>
    <property type="match status" value="1"/>
</dbReference>
<evidence type="ECO:0000256" key="7">
    <source>
        <dbReference type="ARBA" id="ARBA00022490"/>
    </source>
</evidence>
<evidence type="ECO:0000256" key="17">
    <source>
        <dbReference type="PIRSR" id="PIRSR007828-2"/>
    </source>
</evidence>
<protein>
    <recommendedName>
        <fullName evidence="5 15">Dipeptidyl peptidase 3</fullName>
        <ecNumber evidence="4 15">3.4.14.4</ecNumber>
    </recommendedName>
    <alternativeName>
        <fullName evidence="13 15">Dipeptidyl aminopeptidase III</fullName>
    </alternativeName>
    <alternativeName>
        <fullName evidence="14 15">Dipeptidyl peptidase III</fullName>
    </alternativeName>
</protein>
<gene>
    <name evidence="19" type="ORF">R5R35_008443</name>
</gene>
<keyword evidence="12 15" id="KW-0482">Metalloprotease</keyword>
<feature type="binding site" evidence="17">
    <location>
        <position position="501"/>
    </location>
    <ligand>
        <name>Zn(2+)</name>
        <dbReference type="ChEBI" id="CHEBI:29105"/>
        <note>catalytic</note>
    </ligand>
</feature>
<evidence type="ECO:0000256" key="12">
    <source>
        <dbReference type="ARBA" id="ARBA00023049"/>
    </source>
</evidence>
<feature type="binding site" evidence="17">
    <location>
        <position position="449"/>
    </location>
    <ligand>
        <name>Zn(2+)</name>
        <dbReference type="ChEBI" id="CHEBI:29105"/>
        <note>catalytic</note>
    </ligand>
</feature>
<keyword evidence="7 15" id="KW-0963">Cytoplasm</keyword>
<accession>A0AAN9ZB97</accession>
<keyword evidence="10 15" id="KW-0378">Hydrolase</keyword>
<comment type="subcellular location">
    <subcellularLocation>
        <location evidence="2">Cytoplasm</location>
    </subcellularLocation>
</comment>
<dbReference type="InterPro" id="IPR005317">
    <property type="entry name" value="Dipeptidyl-peptase3"/>
</dbReference>
<keyword evidence="9 15" id="KW-0479">Metal-binding</keyword>
<sequence>MTDRKHFILPNDQPVVELDCRSAFKDLLKKEKLYAHYLSKASWDGSLIVLIQTSPESPIIFILLRKLFAHQSIEELKKLSLSKGGLTEEEFQALLVYTSGIFTNMGNYKGFGDSKIIPNLSEEKFEAVIKASQAYQDQPKEIEYIWSLCKNKIFSLSEEEKTLSFPDKGVTTYFSRNCTLEDAELVNEFLKNKKMEAYNSRVFKTVDNGTRVFEIRLASAETGSHPPVTIPEESFEKCKFQVTRGDYSKLMQLVADNLQKAKDYAANETEKNMIERYISSFTTGSLQDHKDGSRFWIKDVGPVIETYIGFIETYRDPAGMRGEFEGFVAMVNKTMSAKFADLVNRAEELLKALPWPASFEKDKFLRPDFTSLDVLTFSGSGIPAGINIPNYDEIRQSEGFKNVSLGNVIPANYKDAVLPFLTSEDQDLINKYRVPSFEVQVGLHELLGHGSGKLFRKEKDGYNFDIETVLNPLTKEKIKCWYDAGETYDSKFTTISSSYEECRAESVGLYLSLDKDVVKVFGFEGTEADHVIYVNWLNLLYGGCAKALEMYNPTTKSWLQAHAQARYVILQVLLEAGEDLVSVVETEPGQDLLIKLDRSKLNSVGKKAIGEFLLKLQVYKSTGDITAAQAMYSKYSEVPSEGKHPWARWRDIILAKKQPRKMLVQANTILENEEVQLKSYEANHSGLIQSYVDRYLSPDYDKILLELYEKDKEHF</sequence>
<evidence type="ECO:0000256" key="2">
    <source>
        <dbReference type="ARBA" id="ARBA00004496"/>
    </source>
</evidence>
<dbReference type="GO" id="GO:0005737">
    <property type="term" value="C:cytoplasm"/>
    <property type="evidence" value="ECO:0007669"/>
    <property type="project" value="UniProtKB-SubCell"/>
</dbReference>
<keyword evidence="8 15" id="KW-0645">Protease</keyword>
<dbReference type="FunFam" id="3.30.540.30:FF:000002">
    <property type="entry name" value="Dipeptidyl peptidase 3"/>
    <property type="match status" value="1"/>
</dbReference>
<evidence type="ECO:0000256" key="1">
    <source>
        <dbReference type="ARBA" id="ARBA00001336"/>
    </source>
</evidence>
<dbReference type="FunFam" id="3.30.540.30:FF:000008">
    <property type="entry name" value="Dipeptidyl peptidase 3"/>
    <property type="match status" value="1"/>
</dbReference>
<evidence type="ECO:0000256" key="14">
    <source>
        <dbReference type="ARBA" id="ARBA00032119"/>
    </source>
</evidence>
<evidence type="ECO:0000256" key="10">
    <source>
        <dbReference type="ARBA" id="ARBA00022801"/>
    </source>
</evidence>
<reference evidence="19 20" key="1">
    <citation type="submission" date="2024-03" db="EMBL/GenBank/DDBJ databases">
        <title>The genome assembly and annotation of the cricket Gryllus longicercus Weissman &amp; Gray.</title>
        <authorList>
            <person name="Szrajer S."/>
            <person name="Gray D."/>
            <person name="Ylla G."/>
        </authorList>
    </citation>
    <scope>NUCLEOTIDE SEQUENCE [LARGE SCALE GENOMIC DNA]</scope>
    <source>
        <strain evidence="19">DAG 2021-001</strain>
        <tissue evidence="19">Whole body minus gut</tissue>
    </source>
</reference>
<comment type="catalytic activity">
    <reaction evidence="1 15">
        <text>Release of an N-terminal dipeptide from a peptide comprising four or more residues, with broad specificity. Also acts on dipeptidyl 2-naphthylamides.</text>
        <dbReference type="EC" id="3.4.14.4"/>
    </reaction>
</comment>
<dbReference type="GO" id="GO:0046872">
    <property type="term" value="F:metal ion binding"/>
    <property type="evidence" value="ECO:0007669"/>
    <property type="project" value="UniProtKB-KW"/>
</dbReference>
<dbReference type="GO" id="GO:0008239">
    <property type="term" value="F:dipeptidyl-peptidase activity"/>
    <property type="evidence" value="ECO:0007669"/>
    <property type="project" value="UniProtKB-UniRule"/>
</dbReference>
<dbReference type="Gene3D" id="3.30.540.30">
    <property type="match status" value="3"/>
</dbReference>
<evidence type="ECO:0000256" key="18">
    <source>
        <dbReference type="SAM" id="Coils"/>
    </source>
</evidence>
<dbReference type="Proteomes" id="UP001378592">
    <property type="component" value="Unassembled WGS sequence"/>
</dbReference>
<keyword evidence="11 15" id="KW-0862">Zinc</keyword>
<dbReference type="EMBL" id="JAZDUA010000090">
    <property type="protein sequence ID" value="KAK7868635.1"/>
    <property type="molecule type" value="Genomic_DNA"/>
</dbReference>
<comment type="caution">
    <text evidence="19">The sequence shown here is derived from an EMBL/GenBank/DDBJ whole genome shotgun (WGS) entry which is preliminary data.</text>
</comment>
<dbReference type="PIRSF" id="PIRSF007828">
    <property type="entry name" value="Dipeptidyl-peptidase_III"/>
    <property type="match status" value="1"/>
</dbReference>
<comment type="cofactor">
    <cofactor evidence="15 17">
        <name>Zn(2+)</name>
        <dbReference type="ChEBI" id="CHEBI:29105"/>
    </cofactor>
    <text evidence="15 17">Binds 1 zinc ion per subunit.</text>
</comment>
<proteinExistence type="inferred from homology"/>
<dbReference type="PANTHER" id="PTHR23422:SF11">
    <property type="entry name" value="DIPEPTIDYL PEPTIDASE 3"/>
    <property type="match status" value="1"/>
</dbReference>
<comment type="similarity">
    <text evidence="3 15">Belongs to the peptidase M49 family.</text>
</comment>
<evidence type="ECO:0000256" key="15">
    <source>
        <dbReference type="PIRNR" id="PIRNR007828"/>
    </source>
</evidence>
<feature type="binding site" evidence="17">
    <location>
        <position position="444"/>
    </location>
    <ligand>
        <name>Zn(2+)</name>
        <dbReference type="ChEBI" id="CHEBI:29105"/>
        <note>catalytic</note>
    </ligand>
</feature>
<dbReference type="PANTHER" id="PTHR23422">
    <property type="entry name" value="DIPEPTIDYL PEPTIDASE III-RELATED"/>
    <property type="match status" value="1"/>
</dbReference>
<evidence type="ECO:0000256" key="11">
    <source>
        <dbReference type="ARBA" id="ARBA00022833"/>
    </source>
</evidence>
<organism evidence="19 20">
    <name type="scientific">Gryllus longicercus</name>
    <dbReference type="NCBI Taxonomy" id="2509291"/>
    <lineage>
        <taxon>Eukaryota</taxon>
        <taxon>Metazoa</taxon>
        <taxon>Ecdysozoa</taxon>
        <taxon>Arthropoda</taxon>
        <taxon>Hexapoda</taxon>
        <taxon>Insecta</taxon>
        <taxon>Pterygota</taxon>
        <taxon>Neoptera</taxon>
        <taxon>Polyneoptera</taxon>
        <taxon>Orthoptera</taxon>
        <taxon>Ensifera</taxon>
        <taxon>Gryllidea</taxon>
        <taxon>Grylloidea</taxon>
        <taxon>Gryllidae</taxon>
        <taxon>Gryllinae</taxon>
        <taxon>Gryllus</taxon>
    </lineage>
</organism>
<keyword evidence="18" id="KW-0175">Coiled coil</keyword>
<evidence type="ECO:0000256" key="13">
    <source>
        <dbReference type="ARBA" id="ARBA00031288"/>
    </source>
</evidence>
<dbReference type="AlphaFoldDB" id="A0AAN9ZB97"/>
<evidence type="ECO:0000256" key="8">
    <source>
        <dbReference type="ARBA" id="ARBA00022670"/>
    </source>
</evidence>
<evidence type="ECO:0000256" key="5">
    <source>
        <dbReference type="ARBA" id="ARBA00014713"/>
    </source>
</evidence>
<evidence type="ECO:0000256" key="3">
    <source>
        <dbReference type="ARBA" id="ARBA00010200"/>
    </source>
</evidence>
<keyword evidence="6 15" id="KW-0031">Aminopeptidase</keyword>
<evidence type="ECO:0000256" key="4">
    <source>
        <dbReference type="ARBA" id="ARBA00012063"/>
    </source>
</evidence>
<dbReference type="GO" id="GO:0004177">
    <property type="term" value="F:aminopeptidase activity"/>
    <property type="evidence" value="ECO:0007669"/>
    <property type="project" value="UniProtKB-KW"/>
</dbReference>